<evidence type="ECO:0000256" key="4">
    <source>
        <dbReference type="ARBA" id="ARBA00023125"/>
    </source>
</evidence>
<evidence type="ECO:0000256" key="2">
    <source>
        <dbReference type="ARBA" id="ARBA00023004"/>
    </source>
</evidence>
<comment type="caution">
    <text evidence="7">The sequence shown here is derived from an EMBL/GenBank/DDBJ whole genome shotgun (WGS) entry which is preliminary data.</text>
</comment>
<dbReference type="PROSITE" id="PS00552">
    <property type="entry name" value="HTH_MERR_1"/>
    <property type="match status" value="1"/>
</dbReference>
<keyword evidence="4" id="KW-0238">DNA-binding</keyword>
<evidence type="ECO:0000256" key="5">
    <source>
        <dbReference type="SAM" id="MobiDB-lite"/>
    </source>
</evidence>
<organism evidence="7 8">
    <name type="scientific">Chromobacterium haemolyticum</name>
    <dbReference type="NCBI Taxonomy" id="394935"/>
    <lineage>
        <taxon>Bacteria</taxon>
        <taxon>Pseudomonadati</taxon>
        <taxon>Pseudomonadota</taxon>
        <taxon>Betaproteobacteria</taxon>
        <taxon>Neisseriales</taxon>
        <taxon>Chromobacteriaceae</taxon>
        <taxon>Chromobacterium</taxon>
    </lineage>
</organism>
<dbReference type="SUPFAM" id="SSF46955">
    <property type="entry name" value="Putative DNA-binding domain"/>
    <property type="match status" value="1"/>
</dbReference>
<dbReference type="PRINTS" id="PR00040">
    <property type="entry name" value="HTHMERR"/>
</dbReference>
<keyword evidence="1" id="KW-0479">Metal-binding</keyword>
<protein>
    <submittedName>
        <fullName evidence="7">Redox-sensitive transcriptional activator SoxR</fullName>
    </submittedName>
</protein>
<gene>
    <name evidence="7" type="ORF">B0T45_02790</name>
</gene>
<dbReference type="Pfam" id="PF13411">
    <property type="entry name" value="MerR_1"/>
    <property type="match status" value="1"/>
</dbReference>
<name>A0A1W0D9H1_9NEIS</name>
<accession>A0A1W0D9H1</accession>
<evidence type="ECO:0000259" key="6">
    <source>
        <dbReference type="PROSITE" id="PS50937"/>
    </source>
</evidence>
<dbReference type="PANTHER" id="PTHR30204">
    <property type="entry name" value="REDOX-CYCLING DRUG-SENSING TRANSCRIPTIONAL ACTIVATOR SOXR"/>
    <property type="match status" value="1"/>
</dbReference>
<dbReference type="GO" id="GO:0051537">
    <property type="term" value="F:2 iron, 2 sulfur cluster binding"/>
    <property type="evidence" value="ECO:0007669"/>
    <property type="project" value="UniProtKB-KW"/>
</dbReference>
<keyword evidence="3" id="KW-0411">Iron-sulfur</keyword>
<dbReference type="InterPro" id="IPR010211">
    <property type="entry name" value="Redox-sen_tscrpt-act_SoxR"/>
</dbReference>
<evidence type="ECO:0000256" key="1">
    <source>
        <dbReference type="ARBA" id="ARBA00022714"/>
    </source>
</evidence>
<dbReference type="AlphaFoldDB" id="A0A1W0D9H1"/>
<dbReference type="GO" id="GO:0003677">
    <property type="term" value="F:DNA binding"/>
    <property type="evidence" value="ECO:0007669"/>
    <property type="project" value="UniProtKB-KW"/>
</dbReference>
<evidence type="ECO:0000256" key="3">
    <source>
        <dbReference type="ARBA" id="ARBA00023014"/>
    </source>
</evidence>
<dbReference type="InterPro" id="IPR047057">
    <property type="entry name" value="MerR_fam"/>
</dbReference>
<dbReference type="NCBIfam" id="TIGR01950">
    <property type="entry name" value="SoxR"/>
    <property type="match status" value="1"/>
</dbReference>
<evidence type="ECO:0000313" key="8">
    <source>
        <dbReference type="Proteomes" id="UP000192721"/>
    </source>
</evidence>
<dbReference type="RefSeq" id="WP_081554491.1">
    <property type="nucleotide sequence ID" value="NZ_MUKV01000002.1"/>
</dbReference>
<dbReference type="Gene3D" id="1.10.1660.10">
    <property type="match status" value="1"/>
</dbReference>
<dbReference type="InterPro" id="IPR000551">
    <property type="entry name" value="MerR-type_HTH_dom"/>
</dbReference>
<dbReference type="InterPro" id="IPR009061">
    <property type="entry name" value="DNA-bd_dom_put_sf"/>
</dbReference>
<dbReference type="EMBL" id="MUKV01000002">
    <property type="protein sequence ID" value="OQS43656.1"/>
    <property type="molecule type" value="Genomic_DNA"/>
</dbReference>
<dbReference type="GO" id="GO:0006979">
    <property type="term" value="P:response to oxidative stress"/>
    <property type="evidence" value="ECO:0007669"/>
    <property type="project" value="InterPro"/>
</dbReference>
<feature type="region of interest" description="Disordered" evidence="5">
    <location>
        <begin position="144"/>
        <end position="164"/>
    </location>
</feature>
<evidence type="ECO:0000313" key="7">
    <source>
        <dbReference type="EMBL" id="OQS43656.1"/>
    </source>
</evidence>
<dbReference type="CDD" id="cd01110">
    <property type="entry name" value="HTH_SoxR"/>
    <property type="match status" value="1"/>
</dbReference>
<reference evidence="7 8" key="1">
    <citation type="submission" date="2017-02" db="EMBL/GenBank/DDBJ databases">
        <title>Chromobacterium haemolyticum H5244.</title>
        <authorList>
            <person name="Gulvik C.A."/>
        </authorList>
    </citation>
    <scope>NUCLEOTIDE SEQUENCE [LARGE SCALE GENOMIC DNA]</scope>
    <source>
        <strain evidence="7 8">H5244</strain>
    </source>
</reference>
<keyword evidence="1" id="KW-0001">2Fe-2S</keyword>
<dbReference type="SMART" id="SM00422">
    <property type="entry name" value="HTH_MERR"/>
    <property type="match status" value="1"/>
</dbReference>
<feature type="domain" description="HTH merR-type" evidence="6">
    <location>
        <begin position="12"/>
        <end position="80"/>
    </location>
</feature>
<proteinExistence type="predicted"/>
<dbReference type="Proteomes" id="UP000192721">
    <property type="component" value="Unassembled WGS sequence"/>
</dbReference>
<sequence>MPAVPTAKPFPWLSIGELARRSGVAASALRYYESQGLLHSARSAGGQRRYPRDALRRVAFIRAAQIVGIRLDDIRGSLAALPSQRTPTPRDWEALSADWLPRLQQRIDELTRLRDRLGNCIGCGCLSLSQCALYNPGDCAASQGDGPRYLIGEPPAQPPGQDGG</sequence>
<dbReference type="PROSITE" id="PS50937">
    <property type="entry name" value="HTH_MERR_2"/>
    <property type="match status" value="1"/>
</dbReference>
<dbReference type="GO" id="GO:0003700">
    <property type="term" value="F:DNA-binding transcription factor activity"/>
    <property type="evidence" value="ECO:0007669"/>
    <property type="project" value="InterPro"/>
</dbReference>
<keyword evidence="2" id="KW-0408">Iron</keyword>
<dbReference type="PANTHER" id="PTHR30204:SF0">
    <property type="entry name" value="REDOX-SENSITIVE TRANSCRIPTIONAL ACTIVATOR SOXR"/>
    <property type="match status" value="1"/>
</dbReference>